<keyword evidence="2" id="KW-1185">Reference proteome</keyword>
<dbReference type="EMBL" id="JAHXPT010000002">
    <property type="protein sequence ID" value="MBW6409267.1"/>
    <property type="molecule type" value="Genomic_DNA"/>
</dbReference>
<accession>A0ABS7AKW6</accession>
<sequence>MSIIYNERIKNNEYYNKKENNIKNKKEDYTYNLNVQKEKDYRSKYIDLNLNGICNEKYVDIQMEEVKYINISGILRDKNGNIVKNKKVTLFRCELINYRTEYIPICNMITDEKGVYQTVIEDSYKDAHYFVKVAD</sequence>
<gene>
    <name evidence="1" type="ORF">KYD98_04120</name>
</gene>
<dbReference type="RefSeq" id="WP_219778315.1">
    <property type="nucleotide sequence ID" value="NZ_JAHXPT010000002.1"/>
</dbReference>
<dbReference type="Proteomes" id="UP001519921">
    <property type="component" value="Unassembled WGS sequence"/>
</dbReference>
<evidence type="ECO:0000313" key="2">
    <source>
        <dbReference type="Proteomes" id="UP001519921"/>
    </source>
</evidence>
<organism evidence="1 2">
    <name type="scientific">Clostridium weizhouense</name>
    <dbReference type="NCBI Taxonomy" id="2859781"/>
    <lineage>
        <taxon>Bacteria</taxon>
        <taxon>Bacillati</taxon>
        <taxon>Bacillota</taxon>
        <taxon>Clostridia</taxon>
        <taxon>Eubacteriales</taxon>
        <taxon>Clostridiaceae</taxon>
        <taxon>Clostridium</taxon>
    </lineage>
</organism>
<proteinExistence type="predicted"/>
<reference evidence="1 2" key="1">
    <citation type="submission" date="2021-07" db="EMBL/GenBank/DDBJ databases">
        <title>Clostridium weizhouense sp. nov., an anaerobic bacterium isolated from activated sludge of Petroleum wastewater.</title>
        <authorList>
            <person name="Li Q."/>
        </authorList>
    </citation>
    <scope>NUCLEOTIDE SEQUENCE [LARGE SCALE GENOMIC DNA]</scope>
    <source>
        <strain evidence="1 2">YB-6</strain>
    </source>
</reference>
<name>A0ABS7AKW6_9CLOT</name>
<evidence type="ECO:0008006" key="3">
    <source>
        <dbReference type="Google" id="ProtNLM"/>
    </source>
</evidence>
<evidence type="ECO:0000313" key="1">
    <source>
        <dbReference type="EMBL" id="MBW6409267.1"/>
    </source>
</evidence>
<protein>
    <recommendedName>
        <fullName evidence="3">Carboxypeptidase regulatory-like domain-containing protein</fullName>
    </recommendedName>
</protein>
<comment type="caution">
    <text evidence="1">The sequence shown here is derived from an EMBL/GenBank/DDBJ whole genome shotgun (WGS) entry which is preliminary data.</text>
</comment>